<dbReference type="Pfam" id="PF12680">
    <property type="entry name" value="SnoaL_2"/>
    <property type="match status" value="1"/>
</dbReference>
<dbReference type="SUPFAM" id="SSF54427">
    <property type="entry name" value="NTF2-like"/>
    <property type="match status" value="1"/>
</dbReference>
<comment type="caution">
    <text evidence="2">The sequence shown here is derived from an EMBL/GenBank/DDBJ whole genome shotgun (WGS) entry which is preliminary data.</text>
</comment>
<reference evidence="2 3" key="1">
    <citation type="journal article" date="2021" name="Int. J. Syst. Evol. Microbiol.">
        <title>Steroidobacter gossypii sp. nov., isolated from soil of cotton cropping field.</title>
        <authorList>
            <person name="Huang R."/>
            <person name="Yang S."/>
            <person name="Zhen C."/>
            <person name="Liu W."/>
        </authorList>
    </citation>
    <scope>NUCLEOTIDE SEQUENCE [LARGE SCALE GENOMIC DNA]</scope>
    <source>
        <strain evidence="2 3">S1-65</strain>
    </source>
</reference>
<dbReference type="EMBL" id="JAEVLS010000004">
    <property type="protein sequence ID" value="MBM0107062.1"/>
    <property type="molecule type" value="Genomic_DNA"/>
</dbReference>
<dbReference type="RefSeq" id="WP_203169170.1">
    <property type="nucleotide sequence ID" value="NZ_JAEVLS010000004.1"/>
</dbReference>
<name>A0ABS1X1I6_9GAMM</name>
<proteinExistence type="predicted"/>
<gene>
    <name evidence="2" type="ORF">JM946_20185</name>
</gene>
<accession>A0ABS1X1I6</accession>
<dbReference type="Proteomes" id="UP000661077">
    <property type="component" value="Unassembled WGS sequence"/>
</dbReference>
<organism evidence="2 3">
    <name type="scientific">Steroidobacter gossypii</name>
    <dbReference type="NCBI Taxonomy" id="2805490"/>
    <lineage>
        <taxon>Bacteria</taxon>
        <taxon>Pseudomonadati</taxon>
        <taxon>Pseudomonadota</taxon>
        <taxon>Gammaproteobacteria</taxon>
        <taxon>Steroidobacterales</taxon>
        <taxon>Steroidobacteraceae</taxon>
        <taxon>Steroidobacter</taxon>
    </lineage>
</organism>
<dbReference type="InterPro" id="IPR032710">
    <property type="entry name" value="NTF2-like_dom_sf"/>
</dbReference>
<dbReference type="InterPro" id="IPR037401">
    <property type="entry name" value="SnoaL-like"/>
</dbReference>
<evidence type="ECO:0000259" key="1">
    <source>
        <dbReference type="Pfam" id="PF12680"/>
    </source>
</evidence>
<sequence length="134" mass="14893">MSSRSGNSILPFEVAQFFEATNAGDLTGLLRVFAPDSIVNDQLQEWRGLAAIGRWAECDVLGQQLSLRPVHCIEHYGHCIVTAQADGNFDKRGLPDPLEVHLYFTLAEHKIVQLVVLRDLSGTSRLDDLLRGSY</sequence>
<evidence type="ECO:0000313" key="3">
    <source>
        <dbReference type="Proteomes" id="UP000661077"/>
    </source>
</evidence>
<evidence type="ECO:0000313" key="2">
    <source>
        <dbReference type="EMBL" id="MBM0107062.1"/>
    </source>
</evidence>
<keyword evidence="3" id="KW-1185">Reference proteome</keyword>
<feature type="domain" description="SnoaL-like" evidence="1">
    <location>
        <begin position="14"/>
        <end position="113"/>
    </location>
</feature>
<dbReference type="Gene3D" id="3.10.450.50">
    <property type="match status" value="1"/>
</dbReference>
<protein>
    <submittedName>
        <fullName evidence="2">Nuclear transport factor 2 family protein</fullName>
    </submittedName>
</protein>